<dbReference type="SUPFAM" id="SSF53955">
    <property type="entry name" value="Lysozyme-like"/>
    <property type="match status" value="1"/>
</dbReference>
<dbReference type="Gene3D" id="1.10.530.10">
    <property type="match status" value="1"/>
</dbReference>
<evidence type="ECO:0000256" key="2">
    <source>
        <dbReference type="ARBA" id="ARBA00023157"/>
    </source>
</evidence>
<organism evidence="6 7">
    <name type="scientific">Saprolegnia diclina (strain VS20)</name>
    <dbReference type="NCBI Taxonomy" id="1156394"/>
    <lineage>
        <taxon>Eukaryota</taxon>
        <taxon>Sar</taxon>
        <taxon>Stramenopiles</taxon>
        <taxon>Oomycota</taxon>
        <taxon>Saprolegniomycetes</taxon>
        <taxon>Saprolegniales</taxon>
        <taxon>Saprolegniaceae</taxon>
        <taxon>Saprolegnia</taxon>
    </lineage>
</organism>
<sequence length="336" mass="35798">MLRTLTFISFSLLPPAVCASGLAAIFSKARFLELFPQALPVYQYENLVLMAATYPKFANTGNDAVDKREVAAFLGQVALETGYLQYAEEIAKNDYCQASTAYPCYPGKQYYGRGAIQLSWNYNYKDFGAAVGLDLLAQPELVASDKNLVWRSALWYWNTDKWNGNIHNVVGQPGGFAYTTYIINGGLECGLNPPNKDSEKARIANYIKFCSVLGVSPGDNLSCQTSAYPPKTPWPTPGPTPTPTQGPSTVPTLAPTTPSPTSTAAPTPAPTSTTAPAPTTPAPPATTRPPSTTCTTPTGVCTNCIYNDGAIAACFAGWTQSICASAGANYHWCGLA</sequence>
<dbReference type="EMBL" id="JH767143">
    <property type="protein sequence ID" value="EQC37687.1"/>
    <property type="molecule type" value="Genomic_DNA"/>
</dbReference>
<dbReference type="eggNOG" id="KOG4742">
    <property type="taxonomic scope" value="Eukaryota"/>
</dbReference>
<reference evidence="6 7" key="1">
    <citation type="submission" date="2012-04" db="EMBL/GenBank/DDBJ databases">
        <title>The Genome Sequence of Saprolegnia declina VS20.</title>
        <authorList>
            <consortium name="The Broad Institute Genome Sequencing Platform"/>
            <person name="Russ C."/>
            <person name="Nusbaum C."/>
            <person name="Tyler B."/>
            <person name="van West P."/>
            <person name="Dieguez-Uribeondo J."/>
            <person name="de Bruijn I."/>
            <person name="Tripathy S."/>
            <person name="Jiang R."/>
            <person name="Young S.K."/>
            <person name="Zeng Q."/>
            <person name="Gargeya S."/>
            <person name="Fitzgerald M."/>
            <person name="Haas B."/>
            <person name="Abouelleil A."/>
            <person name="Alvarado L."/>
            <person name="Arachchi H.M."/>
            <person name="Berlin A."/>
            <person name="Chapman S.B."/>
            <person name="Goldberg J."/>
            <person name="Griggs A."/>
            <person name="Gujja S."/>
            <person name="Hansen M."/>
            <person name="Howarth C."/>
            <person name="Imamovic A."/>
            <person name="Larimer J."/>
            <person name="McCowen C."/>
            <person name="Montmayeur A."/>
            <person name="Murphy C."/>
            <person name="Neiman D."/>
            <person name="Pearson M."/>
            <person name="Priest M."/>
            <person name="Roberts A."/>
            <person name="Saif S."/>
            <person name="Shea T."/>
            <person name="Sisk P."/>
            <person name="Sykes S."/>
            <person name="Wortman J."/>
            <person name="Nusbaum C."/>
            <person name="Birren B."/>
        </authorList>
    </citation>
    <scope>NUCLEOTIDE SEQUENCE [LARGE SCALE GENOMIC DNA]</scope>
    <source>
        <strain evidence="6 7">VS20</strain>
    </source>
</reference>
<dbReference type="GO" id="GO:0006952">
    <property type="term" value="P:defense response"/>
    <property type="evidence" value="ECO:0007669"/>
    <property type="project" value="UniProtKB-KW"/>
</dbReference>
<keyword evidence="1" id="KW-0611">Plant defense</keyword>
<feature type="signal peptide" evidence="4">
    <location>
        <begin position="1"/>
        <end position="19"/>
    </location>
</feature>
<dbReference type="GeneID" id="19945444"/>
<dbReference type="STRING" id="1156394.T0S4M2"/>
<evidence type="ECO:0000313" key="6">
    <source>
        <dbReference type="EMBL" id="EQC37687.1"/>
    </source>
</evidence>
<evidence type="ECO:0000259" key="5">
    <source>
        <dbReference type="Pfam" id="PF00182"/>
    </source>
</evidence>
<dbReference type="GO" id="GO:0004568">
    <property type="term" value="F:chitinase activity"/>
    <property type="evidence" value="ECO:0007669"/>
    <property type="project" value="InterPro"/>
</dbReference>
<dbReference type="GO" id="GO:0016998">
    <property type="term" value="P:cell wall macromolecule catabolic process"/>
    <property type="evidence" value="ECO:0007669"/>
    <property type="project" value="InterPro"/>
</dbReference>
<dbReference type="VEuPathDB" id="FungiDB:SDRG_04717"/>
<evidence type="ECO:0000313" key="7">
    <source>
        <dbReference type="Proteomes" id="UP000030762"/>
    </source>
</evidence>
<keyword evidence="7" id="KW-1185">Reference proteome</keyword>
<dbReference type="Pfam" id="PF00182">
    <property type="entry name" value="Glyco_hydro_19"/>
    <property type="match status" value="1"/>
</dbReference>
<dbReference type="FunFam" id="3.30.20.10:FF:000001">
    <property type="entry name" value="Endochitinase (Chitinase)"/>
    <property type="match status" value="1"/>
</dbReference>
<gene>
    <name evidence="6" type="ORF">SDRG_04717</name>
</gene>
<proteinExistence type="predicted"/>
<dbReference type="Proteomes" id="UP000030762">
    <property type="component" value="Unassembled WGS sequence"/>
</dbReference>
<feature type="chain" id="PRO_5004571366" description="Glycoside hydrolase family 19 catalytic domain-containing protein" evidence="4">
    <location>
        <begin position="20"/>
        <end position="336"/>
    </location>
</feature>
<feature type="compositionally biased region" description="Pro residues" evidence="3">
    <location>
        <begin position="278"/>
        <end position="287"/>
    </location>
</feature>
<feature type="domain" description="Glycoside hydrolase family 19 catalytic" evidence="5">
    <location>
        <begin position="38"/>
        <end position="223"/>
    </location>
</feature>
<feature type="region of interest" description="Disordered" evidence="3">
    <location>
        <begin position="224"/>
        <end position="294"/>
    </location>
</feature>
<feature type="compositionally biased region" description="Pro residues" evidence="3">
    <location>
        <begin position="230"/>
        <end position="244"/>
    </location>
</feature>
<dbReference type="PANTHER" id="PTHR22595:SF79">
    <property type="entry name" value="CHITINASE 12"/>
    <property type="match status" value="1"/>
</dbReference>
<accession>T0S4M2</accession>
<evidence type="ECO:0000256" key="3">
    <source>
        <dbReference type="SAM" id="MobiDB-lite"/>
    </source>
</evidence>
<keyword evidence="4" id="KW-0732">Signal</keyword>
<dbReference type="InterPro" id="IPR023346">
    <property type="entry name" value="Lysozyme-like_dom_sf"/>
</dbReference>
<name>T0S4M2_SAPDV</name>
<keyword evidence="2" id="KW-1015">Disulfide bond</keyword>
<dbReference type="OMA" id="MTPPEKH"/>
<dbReference type="RefSeq" id="XP_008608620.1">
    <property type="nucleotide sequence ID" value="XM_008610398.1"/>
</dbReference>
<dbReference type="CDD" id="cd00325">
    <property type="entry name" value="chitinase_GH19"/>
    <property type="match status" value="1"/>
</dbReference>
<protein>
    <recommendedName>
        <fullName evidence="5">Glycoside hydrolase family 19 catalytic domain-containing protein</fullName>
    </recommendedName>
</protein>
<evidence type="ECO:0000256" key="4">
    <source>
        <dbReference type="SAM" id="SignalP"/>
    </source>
</evidence>
<evidence type="ECO:0000256" key="1">
    <source>
        <dbReference type="ARBA" id="ARBA00022821"/>
    </source>
</evidence>
<dbReference type="InterPro" id="IPR000726">
    <property type="entry name" value="Glyco_hydro_19_cat"/>
</dbReference>
<dbReference type="OrthoDB" id="72330at2759"/>
<dbReference type="Gene3D" id="3.30.20.10">
    <property type="entry name" value="Endochitinase, domain 2"/>
    <property type="match status" value="1"/>
</dbReference>
<dbReference type="InParanoid" id="T0S4M2"/>
<dbReference type="GO" id="GO:0006032">
    <property type="term" value="P:chitin catabolic process"/>
    <property type="evidence" value="ECO:0007669"/>
    <property type="project" value="InterPro"/>
</dbReference>
<dbReference type="AlphaFoldDB" id="T0S4M2"/>
<dbReference type="PANTHER" id="PTHR22595">
    <property type="entry name" value="CHITINASE-RELATED"/>
    <property type="match status" value="1"/>
</dbReference>
<feature type="compositionally biased region" description="Low complexity" evidence="3">
    <location>
        <begin position="245"/>
        <end position="277"/>
    </location>
</feature>